<accession>A0A3D9N3M9</accession>
<gene>
    <name evidence="1" type="ORF">DFQ09_101219</name>
</gene>
<dbReference type="InterPro" id="IPR026350">
    <property type="entry name" value="GxxExxY"/>
</dbReference>
<reference evidence="1 2" key="1">
    <citation type="submission" date="2018-07" db="EMBL/GenBank/DDBJ databases">
        <title>Genomic Encyclopedia of Type Strains, Phase III (KMG-III): the genomes of soil and plant-associated and newly described type strains.</title>
        <authorList>
            <person name="Whitman W."/>
        </authorList>
    </citation>
    <scope>NUCLEOTIDE SEQUENCE [LARGE SCALE GENOMIC DNA]</scope>
    <source>
        <strain evidence="1 2">CECT 7948</strain>
    </source>
</reference>
<evidence type="ECO:0000313" key="1">
    <source>
        <dbReference type="EMBL" id="REE27388.1"/>
    </source>
</evidence>
<proteinExistence type="predicted"/>
<dbReference type="EMBL" id="QREI01000001">
    <property type="protein sequence ID" value="REE27388.1"/>
    <property type="molecule type" value="Genomic_DNA"/>
</dbReference>
<dbReference type="Proteomes" id="UP000256919">
    <property type="component" value="Unassembled WGS sequence"/>
</dbReference>
<dbReference type="AlphaFoldDB" id="A0A3D9N3M9"/>
<name>A0A3D9N3M9_9FLAO</name>
<comment type="caution">
    <text evidence="1">The sequence shown here is derived from an EMBL/GenBank/DDBJ whole genome shotgun (WGS) entry which is preliminary data.</text>
</comment>
<dbReference type="RefSeq" id="WP_115807743.1">
    <property type="nucleotide sequence ID" value="NZ_QREI01000001.1"/>
</dbReference>
<dbReference type="Pfam" id="PF13366">
    <property type="entry name" value="PDDEXK_3"/>
    <property type="match status" value="1"/>
</dbReference>
<dbReference type="NCBIfam" id="TIGR04256">
    <property type="entry name" value="GxxExxY"/>
    <property type="match status" value="1"/>
</dbReference>
<organism evidence="1 2">
    <name type="scientific">Winogradskyella pacifica</name>
    <dbReference type="NCBI Taxonomy" id="664642"/>
    <lineage>
        <taxon>Bacteria</taxon>
        <taxon>Pseudomonadati</taxon>
        <taxon>Bacteroidota</taxon>
        <taxon>Flavobacteriia</taxon>
        <taxon>Flavobacteriales</taxon>
        <taxon>Flavobacteriaceae</taxon>
        <taxon>Winogradskyella</taxon>
    </lineage>
</organism>
<keyword evidence="2" id="KW-1185">Reference proteome</keyword>
<evidence type="ECO:0000313" key="2">
    <source>
        <dbReference type="Proteomes" id="UP000256919"/>
    </source>
</evidence>
<sequence>MVYDKITENIIGAAIEVHKELGPGLLESAYQDCLFYELKALGYSVQKEVSRPIIYKDITLDHGYRIDILVENKIVIELKTVEKFTDVHTAQILTYKKLGDYPTGLLLNFNTKLLKNGIKRFINTIE</sequence>
<dbReference type="OrthoDB" id="1119698at2"/>
<protein>
    <submittedName>
        <fullName evidence="1">GxxExxY protein</fullName>
    </submittedName>
</protein>